<dbReference type="EMBL" id="JAAAIM010002107">
    <property type="protein sequence ID" value="KAG0274061.1"/>
    <property type="molecule type" value="Genomic_DNA"/>
</dbReference>
<evidence type="ECO:0000313" key="1">
    <source>
        <dbReference type="EMBL" id="KAG0274061.1"/>
    </source>
</evidence>
<gene>
    <name evidence="1" type="ORF">BGZ96_004542</name>
</gene>
<name>A0ABQ7JI25_9FUNG</name>
<organism evidence="1 2">
    <name type="scientific">Linnemannia gamsii</name>
    <dbReference type="NCBI Taxonomy" id="64522"/>
    <lineage>
        <taxon>Eukaryota</taxon>
        <taxon>Fungi</taxon>
        <taxon>Fungi incertae sedis</taxon>
        <taxon>Mucoromycota</taxon>
        <taxon>Mortierellomycotina</taxon>
        <taxon>Mortierellomycetes</taxon>
        <taxon>Mortierellales</taxon>
        <taxon>Mortierellaceae</taxon>
        <taxon>Linnemannia</taxon>
    </lineage>
</organism>
<accession>A0ABQ7JI25</accession>
<protein>
    <submittedName>
        <fullName evidence="1">Uncharacterized protein</fullName>
    </submittedName>
</protein>
<reference evidence="1 2" key="1">
    <citation type="journal article" date="2020" name="Fungal Divers.">
        <title>Resolving the Mortierellaceae phylogeny through synthesis of multi-gene phylogenetics and phylogenomics.</title>
        <authorList>
            <person name="Vandepol N."/>
            <person name="Liber J."/>
            <person name="Desiro A."/>
            <person name="Na H."/>
            <person name="Kennedy M."/>
            <person name="Barry K."/>
            <person name="Grigoriev I.V."/>
            <person name="Miller A.N."/>
            <person name="O'Donnell K."/>
            <person name="Stajich J.E."/>
            <person name="Bonito G."/>
        </authorList>
    </citation>
    <scope>NUCLEOTIDE SEQUENCE [LARGE SCALE GENOMIC DNA]</scope>
    <source>
        <strain evidence="1 2">AD045</strain>
    </source>
</reference>
<dbReference type="Proteomes" id="UP001194696">
    <property type="component" value="Unassembled WGS sequence"/>
</dbReference>
<proteinExistence type="predicted"/>
<comment type="caution">
    <text evidence="1">The sequence shown here is derived from an EMBL/GenBank/DDBJ whole genome shotgun (WGS) entry which is preliminary data.</text>
</comment>
<keyword evidence="2" id="KW-1185">Reference proteome</keyword>
<evidence type="ECO:0000313" key="2">
    <source>
        <dbReference type="Proteomes" id="UP001194696"/>
    </source>
</evidence>
<sequence length="52" mass="5895">MSTHHKLSVLNVQCYETELTKLTIVPDTFEPNLGLQSITQPYENLFTVTGQN</sequence>